<dbReference type="InterPro" id="IPR036732">
    <property type="entry name" value="AFP_Neu5c_C_sf"/>
</dbReference>
<dbReference type="Gene3D" id="3.90.1210.10">
    <property type="entry name" value="Antifreeze-like/N-acetylneuraminic acid synthase C-terminal domain"/>
    <property type="match status" value="1"/>
</dbReference>
<dbReference type="EMBL" id="JAOTML010000007">
    <property type="protein sequence ID" value="MCY3053648.1"/>
    <property type="molecule type" value="Genomic_DNA"/>
</dbReference>
<dbReference type="OrthoDB" id="9814210at2"/>
<dbReference type="Proteomes" id="UP000594771">
    <property type="component" value="Chromosome"/>
</dbReference>
<sequence>MGIHEVLKEQGYYVIGEIGVNYYDIAKENGTTPMEAAKLMIDKAKESGMDAVKFQTYKAETIASKFSPSYWDTSEEATTSQYELFKKFDSFGYDEYKELADYCHQVGVEFFSTAFDFESADYLYDLMNIYKISSSDLSNLPFIKYQAEKGKTILLSTGASSIEEIHQAVETIESTGNKDIVIMHCVLEYPTPFEDANLNVISSLIKEFPDYVIGYSDHTRPDPQMDVVKTAVALGAKVIEKHYTLDKTLPGNDHYHAMDPEDMKVLKEGLEFQMKVRGQAVADLEAQAAARKNARRSIVLTQDVKAGTILTEDMLTFKRPGTGIAPGKVQKVIGRKVNQDLAEDTTLMEDMLEK</sequence>
<evidence type="ECO:0000259" key="1">
    <source>
        <dbReference type="PROSITE" id="PS50844"/>
    </source>
</evidence>
<dbReference type="GO" id="GO:0047444">
    <property type="term" value="F:N-acylneuraminate-9-phosphate synthase activity"/>
    <property type="evidence" value="ECO:0007669"/>
    <property type="project" value="TreeGrafter"/>
</dbReference>
<dbReference type="PANTHER" id="PTHR42966">
    <property type="entry name" value="N-ACETYLNEURAMINATE SYNTHASE"/>
    <property type="match status" value="1"/>
</dbReference>
<reference evidence="3 4" key="1">
    <citation type="submission" date="2020-12" db="EMBL/GenBank/DDBJ databases">
        <title>FDA dAtabase for Regulatory Grade micrObial Sequences (FDA-ARGOS): Supporting development and validation of Infectious Disease Dx tests.</title>
        <authorList>
            <person name="Sproer C."/>
            <person name="Gronow S."/>
            <person name="Severitt S."/>
            <person name="Schroder I."/>
            <person name="Tallon L."/>
            <person name="Sadzewicz L."/>
            <person name="Zhao X."/>
            <person name="Boylan J."/>
            <person name="Ott S."/>
            <person name="Bowen H."/>
            <person name="Vavikolanu K."/>
            <person name="Mehta A."/>
            <person name="Aluvathingal J."/>
            <person name="Nadendla S."/>
            <person name="Lowell S."/>
            <person name="Myers T."/>
            <person name="Yan Y."/>
            <person name="Sichtig H."/>
        </authorList>
    </citation>
    <scope>NUCLEOTIDE SEQUENCE [LARGE SCALE GENOMIC DNA]</scope>
    <source>
        <strain evidence="3 4">FDAARGOS_911</strain>
    </source>
</reference>
<dbReference type="Gene3D" id="3.20.20.70">
    <property type="entry name" value="Aldolase class I"/>
    <property type="match status" value="1"/>
</dbReference>
<dbReference type="InterPro" id="IPR006190">
    <property type="entry name" value="SAF_AFP_Neu5Ac"/>
</dbReference>
<dbReference type="GO" id="GO:0016051">
    <property type="term" value="P:carbohydrate biosynthetic process"/>
    <property type="evidence" value="ECO:0007669"/>
    <property type="project" value="InterPro"/>
</dbReference>
<feature type="domain" description="AFP-like" evidence="1">
    <location>
        <begin position="297"/>
        <end position="354"/>
    </location>
</feature>
<keyword evidence="5" id="KW-1185">Reference proteome</keyword>
<dbReference type="PROSITE" id="PS50844">
    <property type="entry name" value="AFP_LIKE"/>
    <property type="match status" value="1"/>
</dbReference>
<gene>
    <name evidence="3" type="ORF">I6G68_08425</name>
    <name evidence="2" type="ORF">ODY43_06565</name>
</gene>
<dbReference type="EMBL" id="CP065662">
    <property type="protein sequence ID" value="QPS01381.1"/>
    <property type="molecule type" value="Genomic_DNA"/>
</dbReference>
<proteinExistence type="predicted"/>
<dbReference type="SUPFAM" id="SSF51569">
    <property type="entry name" value="Aldolase"/>
    <property type="match status" value="1"/>
</dbReference>
<dbReference type="SMART" id="SM00858">
    <property type="entry name" value="SAF"/>
    <property type="match status" value="1"/>
</dbReference>
<name>A0A0X8FDE1_9LACT</name>
<dbReference type="InterPro" id="IPR013785">
    <property type="entry name" value="Aldolase_TIM"/>
</dbReference>
<dbReference type="InterPro" id="IPR057736">
    <property type="entry name" value="SAF_PseI/NeuA/NeuB"/>
</dbReference>
<evidence type="ECO:0000313" key="3">
    <source>
        <dbReference type="EMBL" id="QPS01381.1"/>
    </source>
</evidence>
<reference evidence="2" key="2">
    <citation type="submission" date="2022-09" db="EMBL/GenBank/DDBJ databases">
        <title>Aerococcus urinae taxonomy study.</title>
        <authorList>
            <person name="Christensen J."/>
            <person name="Senneby E."/>
        </authorList>
    </citation>
    <scope>NUCLEOTIDE SEQUENCE</scope>
    <source>
        <strain evidence="2">NLD-066-U95</strain>
    </source>
</reference>
<dbReference type="KEGG" id="aun:AWM73_01630"/>
<evidence type="ECO:0000313" key="2">
    <source>
        <dbReference type="EMBL" id="MCY3053648.1"/>
    </source>
</evidence>
<dbReference type="Pfam" id="PF03102">
    <property type="entry name" value="NeuB"/>
    <property type="match status" value="1"/>
</dbReference>
<dbReference type="InterPro" id="IPR013132">
    <property type="entry name" value="PseI/NeuA/B-like_N"/>
</dbReference>
<dbReference type="PANTHER" id="PTHR42966:SF1">
    <property type="entry name" value="SIALIC ACID SYNTHASE"/>
    <property type="match status" value="1"/>
</dbReference>
<protein>
    <submittedName>
        <fullName evidence="3">N-acetylneuraminate synthase family protein</fullName>
    </submittedName>
</protein>
<evidence type="ECO:0000313" key="4">
    <source>
        <dbReference type="Proteomes" id="UP000594771"/>
    </source>
</evidence>
<dbReference type="AlphaFoldDB" id="A0A0X8FDE1"/>
<dbReference type="GeneID" id="35766838"/>
<dbReference type="CDD" id="cd11615">
    <property type="entry name" value="SAF_NeuB_like"/>
    <property type="match status" value="1"/>
</dbReference>
<dbReference type="SUPFAM" id="SSF51269">
    <property type="entry name" value="AFP III-like domain"/>
    <property type="match status" value="1"/>
</dbReference>
<dbReference type="Proteomes" id="UP001069145">
    <property type="component" value="Unassembled WGS sequence"/>
</dbReference>
<dbReference type="InterPro" id="IPR013974">
    <property type="entry name" value="SAF"/>
</dbReference>
<dbReference type="InterPro" id="IPR051690">
    <property type="entry name" value="PseI-like"/>
</dbReference>
<evidence type="ECO:0000313" key="5">
    <source>
        <dbReference type="Proteomes" id="UP001069145"/>
    </source>
</evidence>
<dbReference type="RefSeq" id="WP_060777787.1">
    <property type="nucleotide sequence ID" value="NZ_CAJHLF010000001.1"/>
</dbReference>
<accession>A0A0X8FDE1</accession>
<organism evidence="3 4">
    <name type="scientific">Aerococcus urinae</name>
    <dbReference type="NCBI Taxonomy" id="1376"/>
    <lineage>
        <taxon>Bacteria</taxon>
        <taxon>Bacillati</taxon>
        <taxon>Bacillota</taxon>
        <taxon>Bacilli</taxon>
        <taxon>Lactobacillales</taxon>
        <taxon>Aerococcaceae</taxon>
        <taxon>Aerococcus</taxon>
    </lineage>
</organism>
<dbReference type="Pfam" id="PF08666">
    <property type="entry name" value="SAF"/>
    <property type="match status" value="1"/>
</dbReference>